<keyword evidence="1" id="KW-0238">DNA-binding</keyword>
<dbReference type="EMBL" id="CP113520">
    <property type="protein sequence ID" value="WAJ26579.1"/>
    <property type="molecule type" value="Genomic_DNA"/>
</dbReference>
<reference evidence="1" key="1">
    <citation type="submission" date="2022-11" db="EMBL/GenBank/DDBJ databases">
        <title>beta-Carotene-producing bacterium, Jeongeuplla avenae sp. nov., alleviates the salt stress of Arabidopsis seedlings.</title>
        <authorList>
            <person name="Jiang L."/>
            <person name="Lee J."/>
        </authorList>
    </citation>
    <scope>NUCLEOTIDE SEQUENCE</scope>
    <source>
        <strain evidence="1">DY_R2A_6</strain>
    </source>
</reference>
<evidence type="ECO:0000313" key="2">
    <source>
        <dbReference type="Proteomes" id="UP001163223"/>
    </source>
</evidence>
<sequence length="73" mass="8263">MNTVVRKIGNSEGVILPKELLDRAGFSTGDRLQAIPTEDGIRLVKSTDEFEEELAHAREFMDKYRDALTRLAK</sequence>
<dbReference type="Proteomes" id="UP001163223">
    <property type="component" value="Chromosome"/>
</dbReference>
<proteinExistence type="predicted"/>
<accession>A0ACD4NIG9</accession>
<evidence type="ECO:0000313" key="1">
    <source>
        <dbReference type="EMBL" id="WAJ26579.1"/>
    </source>
</evidence>
<name>A0ACD4NIG9_9HYPH</name>
<organism evidence="1 2">
    <name type="scientific">Antarcticirhabdus aurantiaca</name>
    <dbReference type="NCBI Taxonomy" id="2606717"/>
    <lineage>
        <taxon>Bacteria</taxon>
        <taxon>Pseudomonadati</taxon>
        <taxon>Pseudomonadota</taxon>
        <taxon>Alphaproteobacteria</taxon>
        <taxon>Hyphomicrobiales</taxon>
        <taxon>Aurantimonadaceae</taxon>
        <taxon>Antarcticirhabdus</taxon>
    </lineage>
</organism>
<protein>
    <submittedName>
        <fullName evidence="1">AbrB/MazE/SpoVT family DNA-binding domain-containing protein</fullName>
    </submittedName>
</protein>
<keyword evidence="2" id="KW-1185">Reference proteome</keyword>
<gene>
    <name evidence="1" type="ORF">OXU80_17060</name>
</gene>